<gene>
    <name evidence="3" type="ORF">UNSWCS_1760</name>
</gene>
<protein>
    <submittedName>
        <fullName evidence="3">Uncharacterized protein</fullName>
    </submittedName>
</protein>
<name>U2FCY3_9BACT</name>
<comment type="caution">
    <text evidence="3">The sequence shown here is derived from an EMBL/GenBank/DDBJ whole genome shotgun (WGS) entry which is preliminary data.</text>
</comment>
<evidence type="ECO:0000256" key="2">
    <source>
        <dbReference type="SAM" id="Phobius"/>
    </source>
</evidence>
<evidence type="ECO:0000313" key="3">
    <source>
        <dbReference type="EMBL" id="ERJ28242.1"/>
    </source>
</evidence>
<dbReference type="PATRIC" id="fig|1242968.3.peg.1286"/>
<feature type="transmembrane region" description="Helical" evidence="2">
    <location>
        <begin position="323"/>
        <end position="345"/>
    </location>
</feature>
<dbReference type="EMBL" id="ANNG01000028">
    <property type="protein sequence ID" value="ERJ28242.1"/>
    <property type="molecule type" value="Genomic_DNA"/>
</dbReference>
<keyword evidence="2" id="KW-0472">Membrane</keyword>
<proteinExistence type="predicted"/>
<sequence>MSRWMTRYGSSDFHSKWELFKTKFSEFNIKEIGNVEIIDEYNRLGKVIIFIDSYLKLIDPELSQENLLDNSRSYLESALHYFDLFINNRTIDYIVATNNYIDQLIAGLRNLNILMPKISSRSVSNMVQEYTDTIKKALEDINLEKIKTDVREIYRLKNELIDGENSIEDSVKDFFDEIKEKYTKIAEFHDETLIDEKDYISTKTEILEAKKDILNDINLTKKYLTETNKDLEDLEKFYVKIFGKFDEEEGKRIGGLEQELATRKNELEEFKNDQINKLNELKEEHDSKHKAFEEEIEKLLEGATSAGLANAYSVERKKFKCPIIIWNIVFISCLFAISLLSFSTLKNLSSIEEITKYILHSLPITLPLIWVAVYASKRRSENQRLEQEYAHKEALARSYISYKKQISELGKEDSELLEKLILEAINAISYNASKTLDKKHGDGTILNEITQSIKNLSQRETK</sequence>
<keyword evidence="1" id="KW-0175">Coiled coil</keyword>
<dbReference type="RefSeq" id="WP_021087827.1">
    <property type="nucleotide sequence ID" value="NZ_ANNG01000028.1"/>
</dbReference>
<keyword evidence="2" id="KW-0812">Transmembrane</keyword>
<reference evidence="3 4" key="1">
    <citation type="journal article" date="2013" name="BMC Genomics">
        <title>Comparative genomics of Campylobacter concisus isolates reveals genetic diversity and provides insights into disease association.</title>
        <authorList>
            <person name="Deshpande N.P."/>
            <person name="Kaakoush N.O."/>
            <person name="Wilkins M.R."/>
            <person name="Mitchell H.M."/>
        </authorList>
    </citation>
    <scope>NUCLEOTIDE SEQUENCE [LARGE SCALE GENOMIC DNA]</scope>
    <source>
        <strain evidence="3 4">UNSWCS</strain>
    </source>
</reference>
<evidence type="ECO:0000256" key="1">
    <source>
        <dbReference type="SAM" id="Coils"/>
    </source>
</evidence>
<dbReference type="Proteomes" id="UP000016620">
    <property type="component" value="Unassembled WGS sequence"/>
</dbReference>
<dbReference type="AlphaFoldDB" id="U2FCY3"/>
<feature type="coiled-coil region" evidence="1">
    <location>
        <begin position="253"/>
        <end position="302"/>
    </location>
</feature>
<keyword evidence="2" id="KW-1133">Transmembrane helix</keyword>
<organism evidence="3 4">
    <name type="scientific">Campylobacter concisus UNSWCS</name>
    <dbReference type="NCBI Taxonomy" id="1242968"/>
    <lineage>
        <taxon>Bacteria</taxon>
        <taxon>Pseudomonadati</taxon>
        <taxon>Campylobacterota</taxon>
        <taxon>Epsilonproteobacteria</taxon>
        <taxon>Campylobacterales</taxon>
        <taxon>Campylobacteraceae</taxon>
        <taxon>Campylobacter</taxon>
    </lineage>
</organism>
<accession>U2FCY3</accession>
<evidence type="ECO:0000313" key="4">
    <source>
        <dbReference type="Proteomes" id="UP000016620"/>
    </source>
</evidence>
<feature type="transmembrane region" description="Helical" evidence="2">
    <location>
        <begin position="357"/>
        <end position="375"/>
    </location>
</feature>